<reference evidence="1 2" key="1">
    <citation type="submission" date="2019-09" db="EMBL/GenBank/DDBJ databases">
        <title>Taxonomy of Antarctic Massilia spp.: description of Massilia rubra sp. nov., Massilia aquatica sp. nov., Massilia mucilaginosa sp. nov., Massilia frigida sp. nov. isolated from streams, lakes and regoliths.</title>
        <authorList>
            <person name="Holochova P."/>
            <person name="Sedlacek I."/>
            <person name="Kralova S."/>
            <person name="Maslanova I."/>
            <person name="Busse H.-J."/>
            <person name="Stankova E."/>
            <person name="Vrbovska V."/>
            <person name="Kovarovic V."/>
            <person name="Bartak M."/>
            <person name="Svec P."/>
            <person name="Pantucek R."/>
        </authorList>
    </citation>
    <scope>NUCLEOTIDE SEQUENCE [LARGE SCALE GENOMIC DNA]</scope>
    <source>
        <strain evidence="1 2">CCM 8693</strain>
    </source>
</reference>
<dbReference type="Gene3D" id="3.60.21.10">
    <property type="match status" value="1"/>
</dbReference>
<keyword evidence="2" id="KW-1185">Reference proteome</keyword>
<dbReference type="SUPFAM" id="SSF56300">
    <property type="entry name" value="Metallo-dependent phosphatases"/>
    <property type="match status" value="1"/>
</dbReference>
<accession>A0ABX0MAV5</accession>
<comment type="caution">
    <text evidence="1">The sequence shown here is derived from an EMBL/GenBank/DDBJ whole genome shotgun (WGS) entry which is preliminary data.</text>
</comment>
<protein>
    <recommendedName>
        <fullName evidence="3">Calcineurin-like phosphoesterase domain-containing protein</fullName>
    </recommendedName>
</protein>
<name>A0ABX0MAV5_9BURK</name>
<dbReference type="EMBL" id="VVIW01000030">
    <property type="protein sequence ID" value="NHZ44336.1"/>
    <property type="molecule type" value="Genomic_DNA"/>
</dbReference>
<dbReference type="Proteomes" id="UP000819052">
    <property type="component" value="Unassembled WGS sequence"/>
</dbReference>
<proteinExistence type="predicted"/>
<organism evidence="1 2">
    <name type="scientific">Massilia aquatica</name>
    <dbReference type="NCBI Taxonomy" id="2609000"/>
    <lineage>
        <taxon>Bacteria</taxon>
        <taxon>Pseudomonadati</taxon>
        <taxon>Pseudomonadota</taxon>
        <taxon>Betaproteobacteria</taxon>
        <taxon>Burkholderiales</taxon>
        <taxon>Oxalobacteraceae</taxon>
        <taxon>Telluria group</taxon>
        <taxon>Massilia</taxon>
    </lineage>
</organism>
<dbReference type="InterPro" id="IPR029052">
    <property type="entry name" value="Metallo-depent_PP-like"/>
</dbReference>
<evidence type="ECO:0000313" key="1">
    <source>
        <dbReference type="EMBL" id="NHZ44336.1"/>
    </source>
</evidence>
<sequence length="192" mass="20801">MPAKFALPYAGLDLPFYAMPGNHDYGDPPLDYWKPQFQIAYTWRPARWLFLEQHGRSFNGEHGNAGNYERCGNFCPEIINGASLKRLFEDVICGNADIVLSAHDHKLQWPMARCGTEFIVSGAGSKTAQLVGRDAKSVSVIRSGQATVRKGAGCTLAQAAARQVLRPACLAWYSCMSACCSSASGSGAPPLK</sequence>
<gene>
    <name evidence="1" type="ORF">F1609_29875</name>
</gene>
<evidence type="ECO:0000313" key="2">
    <source>
        <dbReference type="Proteomes" id="UP000819052"/>
    </source>
</evidence>
<evidence type="ECO:0008006" key="3">
    <source>
        <dbReference type="Google" id="ProtNLM"/>
    </source>
</evidence>
<dbReference type="RefSeq" id="WP_167080902.1">
    <property type="nucleotide sequence ID" value="NZ_VVIW01000030.1"/>
</dbReference>